<proteinExistence type="predicted"/>
<comment type="caution">
    <text evidence="2">The sequence shown here is derived from an EMBL/GenBank/DDBJ whole genome shotgun (WGS) entry which is preliminary data.</text>
</comment>
<gene>
    <name evidence="2" type="ORF">J4Q44_G00330540</name>
</gene>
<dbReference type="AlphaFoldDB" id="A0AAN8KQJ6"/>
<feature type="region of interest" description="Disordered" evidence="1">
    <location>
        <begin position="1"/>
        <end position="20"/>
    </location>
</feature>
<protein>
    <submittedName>
        <fullName evidence="2">Uncharacterized protein</fullName>
    </submittedName>
</protein>
<evidence type="ECO:0000313" key="3">
    <source>
        <dbReference type="Proteomes" id="UP001356427"/>
    </source>
</evidence>
<sequence>MMPLARNRTPSLDGGRRRTKLGIRTRVHQRTMTNPRTVRTMTNPRTVRTMTNPRTIRRTKTSIRNIRTRNMVTRRTKVIRRKTRSPKSIRTEMMGMDPLHHHLRPAATRMKARRSITDSGAVRRCYCQFTLVSMFRTAVLMHDIYCVPFPCCS</sequence>
<reference evidence="2 3" key="1">
    <citation type="submission" date="2021-04" db="EMBL/GenBank/DDBJ databases">
        <authorList>
            <person name="De Guttry C."/>
            <person name="Zahm M."/>
            <person name="Klopp C."/>
            <person name="Cabau C."/>
            <person name="Louis A."/>
            <person name="Berthelot C."/>
            <person name="Parey E."/>
            <person name="Roest Crollius H."/>
            <person name="Montfort J."/>
            <person name="Robinson-Rechavi M."/>
            <person name="Bucao C."/>
            <person name="Bouchez O."/>
            <person name="Gislard M."/>
            <person name="Lluch J."/>
            <person name="Milhes M."/>
            <person name="Lampietro C."/>
            <person name="Lopez Roques C."/>
            <person name="Donnadieu C."/>
            <person name="Braasch I."/>
            <person name="Desvignes T."/>
            <person name="Postlethwait J."/>
            <person name="Bobe J."/>
            <person name="Wedekind C."/>
            <person name="Guiguen Y."/>
        </authorList>
    </citation>
    <scope>NUCLEOTIDE SEQUENCE [LARGE SCALE GENOMIC DNA]</scope>
    <source>
        <strain evidence="2">Cs_M1</strain>
        <tissue evidence="2">Blood</tissue>
    </source>
</reference>
<name>A0AAN8KQJ6_9TELE</name>
<organism evidence="2 3">
    <name type="scientific">Coregonus suidteri</name>
    <dbReference type="NCBI Taxonomy" id="861788"/>
    <lineage>
        <taxon>Eukaryota</taxon>
        <taxon>Metazoa</taxon>
        <taxon>Chordata</taxon>
        <taxon>Craniata</taxon>
        <taxon>Vertebrata</taxon>
        <taxon>Euteleostomi</taxon>
        <taxon>Actinopterygii</taxon>
        <taxon>Neopterygii</taxon>
        <taxon>Teleostei</taxon>
        <taxon>Protacanthopterygii</taxon>
        <taxon>Salmoniformes</taxon>
        <taxon>Salmonidae</taxon>
        <taxon>Coregoninae</taxon>
        <taxon>Coregonus</taxon>
    </lineage>
</organism>
<dbReference type="Proteomes" id="UP001356427">
    <property type="component" value="Unassembled WGS sequence"/>
</dbReference>
<evidence type="ECO:0000256" key="1">
    <source>
        <dbReference type="SAM" id="MobiDB-lite"/>
    </source>
</evidence>
<accession>A0AAN8KQJ6</accession>
<dbReference type="EMBL" id="JAGTTL010000032">
    <property type="protein sequence ID" value="KAK6296912.1"/>
    <property type="molecule type" value="Genomic_DNA"/>
</dbReference>
<keyword evidence="3" id="KW-1185">Reference proteome</keyword>
<evidence type="ECO:0000313" key="2">
    <source>
        <dbReference type="EMBL" id="KAK6296912.1"/>
    </source>
</evidence>